<dbReference type="Proteomes" id="UP001057402">
    <property type="component" value="Chromosome 10"/>
</dbReference>
<organism evidence="1 2">
    <name type="scientific">Melastoma candidum</name>
    <dbReference type="NCBI Taxonomy" id="119954"/>
    <lineage>
        <taxon>Eukaryota</taxon>
        <taxon>Viridiplantae</taxon>
        <taxon>Streptophyta</taxon>
        <taxon>Embryophyta</taxon>
        <taxon>Tracheophyta</taxon>
        <taxon>Spermatophyta</taxon>
        <taxon>Magnoliopsida</taxon>
        <taxon>eudicotyledons</taxon>
        <taxon>Gunneridae</taxon>
        <taxon>Pentapetalae</taxon>
        <taxon>rosids</taxon>
        <taxon>malvids</taxon>
        <taxon>Myrtales</taxon>
        <taxon>Melastomataceae</taxon>
        <taxon>Melastomatoideae</taxon>
        <taxon>Melastomateae</taxon>
        <taxon>Melastoma</taxon>
    </lineage>
</organism>
<proteinExistence type="predicted"/>
<reference evidence="2" key="1">
    <citation type="journal article" date="2023" name="Front. Plant Sci.">
        <title>Chromosomal-level genome assembly of Melastoma candidum provides insights into trichome evolution.</title>
        <authorList>
            <person name="Zhong Y."/>
            <person name="Wu W."/>
            <person name="Sun C."/>
            <person name="Zou P."/>
            <person name="Liu Y."/>
            <person name="Dai S."/>
            <person name="Zhou R."/>
        </authorList>
    </citation>
    <scope>NUCLEOTIDE SEQUENCE [LARGE SCALE GENOMIC DNA]</scope>
</reference>
<gene>
    <name evidence="1" type="ORF">MLD38_035202</name>
</gene>
<protein>
    <submittedName>
        <fullName evidence="1">Uncharacterized protein</fullName>
    </submittedName>
</protein>
<sequence length="122" mass="13212">MSSASWKLRRTTFPPSPWMLEQLSKMGSACAAAAAPAPVASSVVSNPNPNSPSLSQGIDRGYLYSVEEGSLRRSRNQSGCTSLVSVFLSSLALSWHQNSMAVILLKAVISSRIWVWRRGSEN</sequence>
<keyword evidence="2" id="KW-1185">Reference proteome</keyword>
<evidence type="ECO:0000313" key="2">
    <source>
        <dbReference type="Proteomes" id="UP001057402"/>
    </source>
</evidence>
<accession>A0ACB9MFJ2</accession>
<dbReference type="EMBL" id="CM042889">
    <property type="protein sequence ID" value="KAI4321871.1"/>
    <property type="molecule type" value="Genomic_DNA"/>
</dbReference>
<evidence type="ECO:0000313" key="1">
    <source>
        <dbReference type="EMBL" id="KAI4321871.1"/>
    </source>
</evidence>
<name>A0ACB9MFJ2_9MYRT</name>
<comment type="caution">
    <text evidence="1">The sequence shown here is derived from an EMBL/GenBank/DDBJ whole genome shotgun (WGS) entry which is preliminary data.</text>
</comment>